<protein>
    <submittedName>
        <fullName evidence="2">Uncharacterized protein</fullName>
    </submittedName>
</protein>
<gene>
    <name evidence="2" type="ORF">JK358_18495</name>
</gene>
<dbReference type="EMBL" id="JAERRJ010000007">
    <property type="protein sequence ID" value="MBL1076390.1"/>
    <property type="molecule type" value="Genomic_DNA"/>
</dbReference>
<reference evidence="2 3" key="1">
    <citation type="submission" date="2021-01" db="EMBL/GenBank/DDBJ databases">
        <title>WGS of actinomycetes isolated from Thailand.</title>
        <authorList>
            <person name="Thawai C."/>
        </authorList>
    </citation>
    <scope>NUCLEOTIDE SEQUENCE [LARGE SCALE GENOMIC DNA]</scope>
    <source>
        <strain evidence="2 3">LPG 2</strain>
    </source>
</reference>
<dbReference type="Proteomes" id="UP000602198">
    <property type="component" value="Unassembled WGS sequence"/>
</dbReference>
<evidence type="ECO:0000256" key="1">
    <source>
        <dbReference type="SAM" id="MobiDB-lite"/>
    </source>
</evidence>
<organism evidence="2 3">
    <name type="scientific">Nocardia acididurans</name>
    <dbReference type="NCBI Taxonomy" id="2802282"/>
    <lineage>
        <taxon>Bacteria</taxon>
        <taxon>Bacillati</taxon>
        <taxon>Actinomycetota</taxon>
        <taxon>Actinomycetes</taxon>
        <taxon>Mycobacteriales</taxon>
        <taxon>Nocardiaceae</taxon>
        <taxon>Nocardia</taxon>
    </lineage>
</organism>
<sequence length="70" mass="7867">MRTDAQRLLDEILTHYGSIDDFLAQLERELGAPTMPLPRIDDPAASPWSDPTGWPIKPVPTNTPGRHARY</sequence>
<accession>A0ABS1M8B9</accession>
<dbReference type="RefSeq" id="WP_201948988.1">
    <property type="nucleotide sequence ID" value="NZ_JAERRJ010000007.1"/>
</dbReference>
<evidence type="ECO:0000313" key="3">
    <source>
        <dbReference type="Proteomes" id="UP000602198"/>
    </source>
</evidence>
<evidence type="ECO:0000313" key="2">
    <source>
        <dbReference type="EMBL" id="MBL1076390.1"/>
    </source>
</evidence>
<comment type="caution">
    <text evidence="2">The sequence shown here is derived from an EMBL/GenBank/DDBJ whole genome shotgun (WGS) entry which is preliminary data.</text>
</comment>
<proteinExistence type="predicted"/>
<keyword evidence="3" id="KW-1185">Reference proteome</keyword>
<feature type="region of interest" description="Disordered" evidence="1">
    <location>
        <begin position="34"/>
        <end position="70"/>
    </location>
</feature>
<name>A0ABS1M8B9_9NOCA</name>